<organism evidence="1 2">
    <name type="scientific">Salinivibrio proteolyticus</name>
    <dbReference type="NCBI Taxonomy" id="334715"/>
    <lineage>
        <taxon>Bacteria</taxon>
        <taxon>Pseudomonadati</taxon>
        <taxon>Pseudomonadota</taxon>
        <taxon>Gammaproteobacteria</taxon>
        <taxon>Vibrionales</taxon>
        <taxon>Vibrionaceae</taxon>
        <taxon>Salinivibrio</taxon>
    </lineage>
</organism>
<evidence type="ECO:0008006" key="3">
    <source>
        <dbReference type="Google" id="ProtNLM"/>
    </source>
</evidence>
<sequence length="256" mass="29691">MLEIIQKLNLGEWTTFVVIVFILWKLIVKSLVDGWFKNRLDLQKQEVGNALQIQKELVLKQAEFEKIKMERVLPLFEEINAAVSEHKMVFNTYIHYVVNKCGSADKLEKERLKCDERIIKANSSLTIYLPDEFRKVIDRLRKVVSCSIKEPEITSRVLRNFGAGTRVPPKAVDLYEDLINCFYSMSAKYLGISNQDKSYNDLLAENSLDSNALTTRCDEESILAYKFLLLHEYFGSNEKVEAQYDVEQLYKNAEQA</sequence>
<evidence type="ECO:0000313" key="1">
    <source>
        <dbReference type="EMBL" id="WBA16710.1"/>
    </source>
</evidence>
<gene>
    <name evidence="1" type="ORF">N7E60_15150</name>
</gene>
<dbReference type="EMBL" id="CP114585">
    <property type="protein sequence ID" value="WBA16710.1"/>
    <property type="molecule type" value="Genomic_DNA"/>
</dbReference>
<evidence type="ECO:0000313" key="2">
    <source>
        <dbReference type="Proteomes" id="UP001164676"/>
    </source>
</evidence>
<keyword evidence="1" id="KW-0614">Plasmid</keyword>
<proteinExistence type="predicted"/>
<protein>
    <recommendedName>
        <fullName evidence="3">DUF4760 domain-containing protein</fullName>
    </recommendedName>
</protein>
<geneLocation type="plasmid" evidence="1 2">
    <name>unnamed</name>
</geneLocation>
<accession>A0ABY7LMM8</accession>
<name>A0ABY7LMM8_9GAMM</name>
<reference evidence="1" key="1">
    <citation type="submission" date="2022-09" db="EMBL/GenBank/DDBJ databases">
        <authorList>
            <person name="Li Z.-J."/>
        </authorList>
    </citation>
    <scope>NUCLEOTIDE SEQUENCE</scope>
    <source>
        <strain evidence="1">TGB10</strain>
        <plasmid evidence="1">unnamed</plasmid>
    </source>
</reference>
<keyword evidence="2" id="KW-1185">Reference proteome</keyword>
<dbReference type="RefSeq" id="WP_096631753.1">
    <property type="nucleotide sequence ID" value="NZ_CP114585.1"/>
</dbReference>
<dbReference type="Proteomes" id="UP001164676">
    <property type="component" value="Plasmid unnamed"/>
</dbReference>